<dbReference type="HAMAP" id="MF_00384">
    <property type="entry name" value="Homoser_kinase"/>
    <property type="match status" value="1"/>
</dbReference>
<evidence type="ECO:0000259" key="15">
    <source>
        <dbReference type="Pfam" id="PF08544"/>
    </source>
</evidence>
<dbReference type="InterPro" id="IPR013750">
    <property type="entry name" value="GHMP_kinase_C_dom"/>
</dbReference>
<dbReference type="PANTHER" id="PTHR20861:SF1">
    <property type="entry name" value="HOMOSERINE KINASE"/>
    <property type="match status" value="1"/>
</dbReference>
<comment type="catalytic activity">
    <reaction evidence="11 13">
        <text>L-homoserine + ATP = O-phospho-L-homoserine + ADP + H(+)</text>
        <dbReference type="Rhea" id="RHEA:13985"/>
        <dbReference type="ChEBI" id="CHEBI:15378"/>
        <dbReference type="ChEBI" id="CHEBI:30616"/>
        <dbReference type="ChEBI" id="CHEBI:57476"/>
        <dbReference type="ChEBI" id="CHEBI:57590"/>
        <dbReference type="ChEBI" id="CHEBI:456216"/>
        <dbReference type="EC" id="2.7.1.39"/>
    </reaction>
</comment>
<dbReference type="AlphaFoldDB" id="A0A401UXF9"/>
<dbReference type="InterPro" id="IPR014721">
    <property type="entry name" value="Ribsml_uS5_D2-typ_fold_subgr"/>
</dbReference>
<evidence type="ECO:0000259" key="14">
    <source>
        <dbReference type="Pfam" id="PF00288"/>
    </source>
</evidence>
<evidence type="ECO:0000256" key="8">
    <source>
        <dbReference type="ARBA" id="ARBA00022741"/>
    </source>
</evidence>
<dbReference type="NCBIfam" id="TIGR00191">
    <property type="entry name" value="thrB"/>
    <property type="match status" value="1"/>
</dbReference>
<dbReference type="GO" id="GO:0005737">
    <property type="term" value="C:cytoplasm"/>
    <property type="evidence" value="ECO:0007669"/>
    <property type="project" value="UniProtKB-SubCell"/>
</dbReference>
<name>A0A401UXF9_9CELL</name>
<dbReference type="InterPro" id="IPR020568">
    <property type="entry name" value="Ribosomal_Su5_D2-typ_SF"/>
</dbReference>
<gene>
    <name evidence="13 16" type="primary">thrB</name>
    <name evidence="16" type="ORF">CTKZ_09490</name>
</gene>
<evidence type="ECO:0000256" key="1">
    <source>
        <dbReference type="ARBA" id="ARBA00005015"/>
    </source>
</evidence>
<dbReference type="GO" id="GO:0009088">
    <property type="term" value="P:threonine biosynthetic process"/>
    <property type="evidence" value="ECO:0007669"/>
    <property type="project" value="UniProtKB-UniRule"/>
</dbReference>
<evidence type="ECO:0000256" key="12">
    <source>
        <dbReference type="ARBA" id="ARBA00049954"/>
    </source>
</evidence>
<dbReference type="PROSITE" id="PS00627">
    <property type="entry name" value="GHMP_KINASES_ATP"/>
    <property type="match status" value="1"/>
</dbReference>
<evidence type="ECO:0000256" key="5">
    <source>
        <dbReference type="ARBA" id="ARBA00022605"/>
    </source>
</evidence>
<evidence type="ECO:0000256" key="10">
    <source>
        <dbReference type="ARBA" id="ARBA00022840"/>
    </source>
</evidence>
<dbReference type="GO" id="GO:0004413">
    <property type="term" value="F:homoserine kinase activity"/>
    <property type="evidence" value="ECO:0007669"/>
    <property type="project" value="UniProtKB-UniRule"/>
</dbReference>
<dbReference type="EMBL" id="BHYL01000062">
    <property type="protein sequence ID" value="GCD19387.1"/>
    <property type="molecule type" value="Genomic_DNA"/>
</dbReference>
<proteinExistence type="inferred from homology"/>
<dbReference type="RefSeq" id="WP_124341919.1">
    <property type="nucleotide sequence ID" value="NZ_BHYL01000062.1"/>
</dbReference>
<dbReference type="InterPro" id="IPR006203">
    <property type="entry name" value="GHMP_knse_ATP-bd_CS"/>
</dbReference>
<dbReference type="Proteomes" id="UP000288246">
    <property type="component" value="Unassembled WGS sequence"/>
</dbReference>
<comment type="subcellular location">
    <subcellularLocation>
        <location evidence="13">Cytoplasm</location>
    </subcellularLocation>
</comment>
<dbReference type="PIRSF" id="PIRSF000676">
    <property type="entry name" value="Homoser_kin"/>
    <property type="match status" value="1"/>
</dbReference>
<keyword evidence="13" id="KW-0963">Cytoplasm</keyword>
<evidence type="ECO:0000256" key="4">
    <source>
        <dbReference type="ARBA" id="ARBA00017858"/>
    </source>
</evidence>
<accession>A0A401UXF9</accession>
<dbReference type="SUPFAM" id="SSF54211">
    <property type="entry name" value="Ribosomal protein S5 domain 2-like"/>
    <property type="match status" value="1"/>
</dbReference>
<dbReference type="OrthoDB" id="9769912at2"/>
<evidence type="ECO:0000256" key="3">
    <source>
        <dbReference type="ARBA" id="ARBA00012078"/>
    </source>
</evidence>
<feature type="binding site" evidence="13">
    <location>
        <begin position="93"/>
        <end position="103"/>
    </location>
    <ligand>
        <name>ATP</name>
        <dbReference type="ChEBI" id="CHEBI:30616"/>
    </ligand>
</feature>
<feature type="domain" description="GHMP kinase N-terminal" evidence="14">
    <location>
        <begin position="65"/>
        <end position="148"/>
    </location>
</feature>
<dbReference type="UniPathway" id="UPA00050">
    <property type="reaction ID" value="UER00064"/>
</dbReference>
<dbReference type="Gene3D" id="3.30.230.10">
    <property type="match status" value="1"/>
</dbReference>
<dbReference type="PRINTS" id="PR00958">
    <property type="entry name" value="HOMSERKINASE"/>
</dbReference>
<sequence length="327" mass="33161">MRLGADHVRVRVPATSANLGPGFDALGVALTLHDELEVRALGTPGVTVEVTGEGAGEVPDDERHLVVQALRTALDHVGAPLTGLHLTCRNAIPHGRGLGSSAAAVVAGIVAARALVADPDALDDDTALALATAMEGHPDNAAPALLGGATVAWSDTGTGAVQAARIAVHDDVVPVAVVPGTHLSTKAARGVLPATVPHADAAFQAGRAALLVEALGRRPDLLLPATEDRLHQQQRRAVMRDSLALVDVLRAAGVAAVVSGAGPTVLALARRTGKTTGPDRVERVSTDADDALTAAFGGVMGGWRILPLAVDTEGARAERVSSSRPIG</sequence>
<dbReference type="InterPro" id="IPR006204">
    <property type="entry name" value="GHMP_kinase_N_dom"/>
</dbReference>
<dbReference type="PANTHER" id="PTHR20861">
    <property type="entry name" value="HOMOSERINE/4-DIPHOSPHOCYTIDYL-2-C-METHYL-D-ERYTHRITOL KINASE"/>
    <property type="match status" value="1"/>
</dbReference>
<evidence type="ECO:0000256" key="2">
    <source>
        <dbReference type="ARBA" id="ARBA00007370"/>
    </source>
</evidence>
<keyword evidence="7 13" id="KW-0791">Threonine biosynthesis</keyword>
<dbReference type="SUPFAM" id="SSF55060">
    <property type="entry name" value="GHMP Kinase, C-terminal domain"/>
    <property type="match status" value="1"/>
</dbReference>
<keyword evidence="9 13" id="KW-0418">Kinase</keyword>
<comment type="pathway">
    <text evidence="1 13">Amino-acid biosynthesis; L-threonine biosynthesis; L-threonine from L-aspartate: step 4/5.</text>
</comment>
<dbReference type="Pfam" id="PF00288">
    <property type="entry name" value="GHMP_kinases_N"/>
    <property type="match status" value="1"/>
</dbReference>
<evidence type="ECO:0000256" key="13">
    <source>
        <dbReference type="HAMAP-Rule" id="MF_00384"/>
    </source>
</evidence>
<protein>
    <recommendedName>
        <fullName evidence="4 13">Homoserine kinase</fullName>
        <shortName evidence="13">HK</shortName>
        <shortName evidence="13">HSK</shortName>
        <ecNumber evidence="3 13">2.7.1.39</ecNumber>
    </recommendedName>
</protein>
<comment type="similarity">
    <text evidence="2 13">Belongs to the GHMP kinase family. Homoserine kinase subfamily.</text>
</comment>
<evidence type="ECO:0000256" key="11">
    <source>
        <dbReference type="ARBA" id="ARBA00049375"/>
    </source>
</evidence>
<dbReference type="EC" id="2.7.1.39" evidence="3 13"/>
<dbReference type="InterPro" id="IPR036554">
    <property type="entry name" value="GHMP_kinase_C_sf"/>
</dbReference>
<keyword evidence="6 13" id="KW-0808">Transferase</keyword>
<keyword evidence="5 13" id="KW-0028">Amino-acid biosynthesis</keyword>
<evidence type="ECO:0000313" key="17">
    <source>
        <dbReference type="Proteomes" id="UP000288246"/>
    </source>
</evidence>
<evidence type="ECO:0000256" key="6">
    <source>
        <dbReference type="ARBA" id="ARBA00022679"/>
    </source>
</evidence>
<evidence type="ECO:0000313" key="16">
    <source>
        <dbReference type="EMBL" id="GCD19387.1"/>
    </source>
</evidence>
<evidence type="ECO:0000256" key="7">
    <source>
        <dbReference type="ARBA" id="ARBA00022697"/>
    </source>
</evidence>
<keyword evidence="8 13" id="KW-0547">Nucleotide-binding</keyword>
<dbReference type="GO" id="GO:0005524">
    <property type="term" value="F:ATP binding"/>
    <property type="evidence" value="ECO:0007669"/>
    <property type="project" value="UniProtKB-UniRule"/>
</dbReference>
<feature type="domain" description="GHMP kinase C-terminal" evidence="15">
    <location>
        <begin position="212"/>
        <end position="270"/>
    </location>
</feature>
<comment type="caution">
    <text evidence="16">The sequence shown here is derived from an EMBL/GenBank/DDBJ whole genome shotgun (WGS) entry which is preliminary data.</text>
</comment>
<keyword evidence="10 13" id="KW-0067">ATP-binding</keyword>
<comment type="function">
    <text evidence="12 13">Catalyzes the ATP-dependent phosphorylation of L-homoserine to L-homoserine phosphate.</text>
</comment>
<keyword evidence="17" id="KW-1185">Reference proteome</keyword>
<reference evidence="16 17" key="1">
    <citation type="submission" date="2018-11" db="EMBL/GenBank/DDBJ databases">
        <title>Draft genome sequence of Cellulomonas takizawaensis strain TKZ-21.</title>
        <authorList>
            <person name="Yamamura H."/>
            <person name="Hayashi T."/>
            <person name="Hamada M."/>
            <person name="Serisawa Y."/>
            <person name="Matsuyama K."/>
            <person name="Nakagawa Y."/>
            <person name="Otoguro M."/>
            <person name="Yanagida F."/>
            <person name="Hayakawa M."/>
        </authorList>
    </citation>
    <scope>NUCLEOTIDE SEQUENCE [LARGE SCALE GENOMIC DNA]</scope>
    <source>
        <strain evidence="16 17">TKZ-21</strain>
    </source>
</reference>
<evidence type="ECO:0000256" key="9">
    <source>
        <dbReference type="ARBA" id="ARBA00022777"/>
    </source>
</evidence>
<organism evidence="16 17">
    <name type="scientific">Cellulomonas algicola</name>
    <dbReference type="NCBI Taxonomy" id="2071633"/>
    <lineage>
        <taxon>Bacteria</taxon>
        <taxon>Bacillati</taxon>
        <taxon>Actinomycetota</taxon>
        <taxon>Actinomycetes</taxon>
        <taxon>Micrococcales</taxon>
        <taxon>Cellulomonadaceae</taxon>
        <taxon>Cellulomonas</taxon>
    </lineage>
</organism>
<dbReference type="Gene3D" id="3.30.70.890">
    <property type="entry name" value="GHMP kinase, C-terminal domain"/>
    <property type="match status" value="1"/>
</dbReference>
<dbReference type="Pfam" id="PF08544">
    <property type="entry name" value="GHMP_kinases_C"/>
    <property type="match status" value="1"/>
</dbReference>
<dbReference type="InterPro" id="IPR000870">
    <property type="entry name" value="Homoserine_kinase"/>
</dbReference>